<sequence>MKNHQEKFICAFYFADYYKSRIFVPKKKQILIRKWSISKRK</sequence>
<dbReference type="AlphaFoldDB" id="D1QMC3"/>
<accession>D1QMC3</accession>
<protein>
    <submittedName>
        <fullName evidence="1">Uncharacterized protein</fullName>
    </submittedName>
</protein>
<dbReference type="HOGENOM" id="CLU_3274610_0_0_10"/>
<name>D1QMC3_9BACT</name>
<proteinExistence type="predicted"/>
<organism evidence="1 2">
    <name type="scientific">Segatella oris F0302</name>
    <dbReference type="NCBI Taxonomy" id="649760"/>
    <lineage>
        <taxon>Bacteria</taxon>
        <taxon>Pseudomonadati</taxon>
        <taxon>Bacteroidota</taxon>
        <taxon>Bacteroidia</taxon>
        <taxon>Bacteroidales</taxon>
        <taxon>Prevotellaceae</taxon>
        <taxon>Segatella</taxon>
    </lineage>
</organism>
<comment type="caution">
    <text evidence="1">The sequence shown here is derived from an EMBL/GenBank/DDBJ whole genome shotgun (WGS) entry which is preliminary data.</text>
</comment>
<dbReference type="Proteomes" id="UP000004079">
    <property type="component" value="Unassembled WGS sequence"/>
</dbReference>
<dbReference type="EMBL" id="ACUZ02000003">
    <property type="protein sequence ID" value="EFB33393.1"/>
    <property type="molecule type" value="Genomic_DNA"/>
</dbReference>
<reference evidence="1 2" key="1">
    <citation type="submission" date="2009-11" db="EMBL/GenBank/DDBJ databases">
        <authorList>
            <person name="Weinstock G."/>
            <person name="Sodergren E."/>
            <person name="Clifton S."/>
            <person name="Fulton L."/>
            <person name="Fulton B."/>
            <person name="Courtney L."/>
            <person name="Fronick C."/>
            <person name="Harrison M."/>
            <person name="Strong C."/>
            <person name="Farmer C."/>
            <person name="Delahaunty K."/>
            <person name="Markovic C."/>
            <person name="Hall O."/>
            <person name="Minx P."/>
            <person name="Tomlinson C."/>
            <person name="Mitreva M."/>
            <person name="Nelson J."/>
            <person name="Hou S."/>
            <person name="Wollam A."/>
            <person name="Pepin K.H."/>
            <person name="Johnson M."/>
            <person name="Bhonagiri V."/>
            <person name="Nash W.E."/>
            <person name="Warren W."/>
            <person name="Chinwalla A."/>
            <person name="Mardis E.R."/>
            <person name="Wilson R.K."/>
        </authorList>
    </citation>
    <scope>NUCLEOTIDE SEQUENCE [LARGE SCALE GENOMIC DNA]</scope>
    <source>
        <strain evidence="1 2">F0302</strain>
    </source>
</reference>
<evidence type="ECO:0000313" key="2">
    <source>
        <dbReference type="Proteomes" id="UP000004079"/>
    </source>
</evidence>
<evidence type="ECO:0000313" key="1">
    <source>
        <dbReference type="EMBL" id="EFB33393.1"/>
    </source>
</evidence>
<gene>
    <name evidence="1" type="ORF">HMPREF0971_00156</name>
</gene>